<dbReference type="GO" id="GO:0003743">
    <property type="term" value="F:translation initiation factor activity"/>
    <property type="evidence" value="ECO:0007669"/>
    <property type="project" value="TreeGrafter"/>
</dbReference>
<dbReference type="EMBL" id="JANVFS010000005">
    <property type="protein sequence ID" value="KAJ4492146.1"/>
    <property type="molecule type" value="Genomic_DNA"/>
</dbReference>
<reference evidence="2" key="1">
    <citation type="submission" date="2022-08" db="EMBL/GenBank/DDBJ databases">
        <authorList>
            <consortium name="DOE Joint Genome Institute"/>
            <person name="Min B."/>
            <person name="Riley R."/>
            <person name="Sierra-Patev S."/>
            <person name="Naranjo-Ortiz M."/>
            <person name="Looney B."/>
            <person name="Konkel Z."/>
            <person name="Slot J.C."/>
            <person name="Sakamoto Y."/>
            <person name="Steenwyk J.L."/>
            <person name="Rokas A."/>
            <person name="Carro J."/>
            <person name="Camarero S."/>
            <person name="Ferreira P."/>
            <person name="Molpeceres G."/>
            <person name="Ruiz-Duenas F.J."/>
            <person name="Serrano A."/>
            <person name="Henrissat B."/>
            <person name="Drula E."/>
            <person name="Hughes K.W."/>
            <person name="Mata J.L."/>
            <person name="Ishikawa N.K."/>
            <person name="Vargas-Isla R."/>
            <person name="Ushijima S."/>
            <person name="Smith C.A."/>
            <person name="Ahrendt S."/>
            <person name="Andreopoulos W."/>
            <person name="He G."/>
            <person name="Labutti K."/>
            <person name="Lipzen A."/>
            <person name="Ng V."/>
            <person name="Sandor L."/>
            <person name="Barry K."/>
            <person name="Martinez A.T."/>
            <person name="Xiao Y."/>
            <person name="Gibbons J.G."/>
            <person name="Terashima K."/>
            <person name="Hibbett D.S."/>
            <person name="Grigoriev I.V."/>
        </authorList>
    </citation>
    <scope>NUCLEOTIDE SEQUENCE</scope>
    <source>
        <strain evidence="2">Sp2 HRB7682 ss15</strain>
    </source>
</reference>
<dbReference type="GO" id="GO:0031369">
    <property type="term" value="F:translation initiation factor binding"/>
    <property type="evidence" value="ECO:0007669"/>
    <property type="project" value="TreeGrafter"/>
</dbReference>
<dbReference type="AlphaFoldDB" id="A0A9W9AWN8"/>
<evidence type="ECO:0000313" key="2">
    <source>
        <dbReference type="EMBL" id="KAJ4492146.1"/>
    </source>
</evidence>
<feature type="domain" description="EIF3F/CSN6-like C-terminal" evidence="1">
    <location>
        <begin position="46"/>
        <end position="162"/>
    </location>
</feature>
<gene>
    <name evidence="2" type="ORF">C8J55DRAFT_556581</name>
</gene>
<comment type="caution">
    <text evidence="2">The sequence shown here is derived from an EMBL/GenBank/DDBJ whole genome shotgun (WGS) entry which is preliminary data.</text>
</comment>
<protein>
    <recommendedName>
        <fullName evidence="1">EIF3F/CSN6-like C-terminal domain-containing protein</fullName>
    </recommendedName>
</protein>
<dbReference type="Proteomes" id="UP001150238">
    <property type="component" value="Unassembled WGS sequence"/>
</dbReference>
<proteinExistence type="predicted"/>
<evidence type="ECO:0000313" key="3">
    <source>
        <dbReference type="Proteomes" id="UP001150238"/>
    </source>
</evidence>
<dbReference type="PANTHER" id="PTHR10540:SF6">
    <property type="entry name" value="EUKARYOTIC TRANSLATION INITIATION FACTOR 3 SUBUNIT F"/>
    <property type="match status" value="1"/>
</dbReference>
<evidence type="ECO:0000259" key="1">
    <source>
        <dbReference type="Pfam" id="PF13012"/>
    </source>
</evidence>
<organism evidence="2 3">
    <name type="scientific">Lentinula lateritia</name>
    <dbReference type="NCBI Taxonomy" id="40482"/>
    <lineage>
        <taxon>Eukaryota</taxon>
        <taxon>Fungi</taxon>
        <taxon>Dikarya</taxon>
        <taxon>Basidiomycota</taxon>
        <taxon>Agaricomycotina</taxon>
        <taxon>Agaricomycetes</taxon>
        <taxon>Agaricomycetidae</taxon>
        <taxon>Agaricales</taxon>
        <taxon>Marasmiineae</taxon>
        <taxon>Omphalotaceae</taxon>
        <taxon>Lentinula</taxon>
    </lineage>
</organism>
<dbReference type="PANTHER" id="PTHR10540">
    <property type="entry name" value="EUKARYOTIC TRANSLATION INITIATION FACTOR 3 SUBUNIT F-RELATED"/>
    <property type="match status" value="1"/>
</dbReference>
<dbReference type="Pfam" id="PF13012">
    <property type="entry name" value="MitMem_reg"/>
    <property type="match status" value="1"/>
</dbReference>
<reference evidence="2" key="2">
    <citation type="journal article" date="2023" name="Proc. Natl. Acad. Sci. U.S.A.">
        <title>A global phylogenomic analysis of the shiitake genus Lentinula.</title>
        <authorList>
            <person name="Sierra-Patev S."/>
            <person name="Min B."/>
            <person name="Naranjo-Ortiz M."/>
            <person name="Looney B."/>
            <person name="Konkel Z."/>
            <person name="Slot J.C."/>
            <person name="Sakamoto Y."/>
            <person name="Steenwyk J.L."/>
            <person name="Rokas A."/>
            <person name="Carro J."/>
            <person name="Camarero S."/>
            <person name="Ferreira P."/>
            <person name="Molpeceres G."/>
            <person name="Ruiz-Duenas F.J."/>
            <person name="Serrano A."/>
            <person name="Henrissat B."/>
            <person name="Drula E."/>
            <person name="Hughes K.W."/>
            <person name="Mata J.L."/>
            <person name="Ishikawa N.K."/>
            <person name="Vargas-Isla R."/>
            <person name="Ushijima S."/>
            <person name="Smith C.A."/>
            <person name="Donoghue J."/>
            <person name="Ahrendt S."/>
            <person name="Andreopoulos W."/>
            <person name="He G."/>
            <person name="LaButti K."/>
            <person name="Lipzen A."/>
            <person name="Ng V."/>
            <person name="Riley R."/>
            <person name="Sandor L."/>
            <person name="Barry K."/>
            <person name="Martinez A.T."/>
            <person name="Xiao Y."/>
            <person name="Gibbons J.G."/>
            <person name="Terashima K."/>
            <person name="Grigoriev I.V."/>
            <person name="Hibbett D."/>
        </authorList>
    </citation>
    <scope>NUCLEOTIDE SEQUENCE</scope>
    <source>
        <strain evidence="2">Sp2 HRB7682 ss15</strain>
    </source>
</reference>
<name>A0A9W9AWN8_9AGAR</name>
<dbReference type="InterPro" id="IPR024969">
    <property type="entry name" value="EIF3F/CSN6-like_C"/>
</dbReference>
<sequence>MTGIIIYEELKEEGRKVRLISPVGVFPKPENCVFVPIPVELRFRDWERSGVDLLTSTALSSLPSSSSSSLSSPTTSLETLLLHSMIDRVLTYVRAVLAGEAQGEAAIGRYLMDTLGASTEGDADVGGSAAEMGGFNGRLQDTLMVSYLANLVRAQAEVSSRLALVSAA</sequence>
<accession>A0A9W9AWN8</accession>
<dbReference type="GO" id="GO:0071541">
    <property type="term" value="C:eukaryotic translation initiation factor 3 complex, eIF3m"/>
    <property type="evidence" value="ECO:0007669"/>
    <property type="project" value="TreeGrafter"/>
</dbReference>